<dbReference type="Proteomes" id="UP000523955">
    <property type="component" value="Unassembled WGS sequence"/>
</dbReference>
<name>A0A7X0RHF7_9ACTN</name>
<evidence type="ECO:0000313" key="1">
    <source>
        <dbReference type="EMBL" id="MBB6628342.1"/>
    </source>
</evidence>
<evidence type="ECO:0000313" key="2">
    <source>
        <dbReference type="Proteomes" id="UP000523955"/>
    </source>
</evidence>
<accession>A0A7X0RHF7</accession>
<organism evidence="1 2">
    <name type="scientific">Nocardioides luti</name>
    <dbReference type="NCBI Taxonomy" id="2761101"/>
    <lineage>
        <taxon>Bacteria</taxon>
        <taxon>Bacillati</taxon>
        <taxon>Actinomycetota</taxon>
        <taxon>Actinomycetes</taxon>
        <taxon>Propionibacteriales</taxon>
        <taxon>Nocardioidaceae</taxon>
        <taxon>Nocardioides</taxon>
    </lineage>
</organism>
<keyword evidence="2" id="KW-1185">Reference proteome</keyword>
<sequence length="94" mass="9637">MTFALDHDHLARTARVLLRHDLALRAEATPEAPDTGGSSATTAVGLEALAGRVRRVGDDAHALADALDGFLAEAARADGRVGLALDLLGAGALR</sequence>
<dbReference type="AlphaFoldDB" id="A0A7X0RHF7"/>
<protein>
    <submittedName>
        <fullName evidence="1">Uncharacterized protein</fullName>
    </submittedName>
</protein>
<dbReference type="RefSeq" id="WP_185253414.1">
    <property type="nucleotide sequence ID" value="NZ_JACKXE010000001.1"/>
</dbReference>
<gene>
    <name evidence="1" type="ORF">H5V45_13530</name>
</gene>
<dbReference type="EMBL" id="JACKXE010000001">
    <property type="protein sequence ID" value="MBB6628342.1"/>
    <property type="molecule type" value="Genomic_DNA"/>
</dbReference>
<comment type="caution">
    <text evidence="1">The sequence shown here is derived from an EMBL/GenBank/DDBJ whole genome shotgun (WGS) entry which is preliminary data.</text>
</comment>
<proteinExistence type="predicted"/>
<reference evidence="1 2" key="1">
    <citation type="submission" date="2020-08" db="EMBL/GenBank/DDBJ databases">
        <authorList>
            <person name="Seo M.-J."/>
        </authorList>
    </citation>
    <scope>NUCLEOTIDE SEQUENCE [LARGE SCALE GENOMIC DNA]</scope>
    <source>
        <strain evidence="1 2">KIGAM211</strain>
    </source>
</reference>